<dbReference type="OrthoDB" id="3484027at2759"/>
<dbReference type="AlphaFoldDB" id="A0A1D9Q3T8"/>
<dbReference type="EMBL" id="CP017818">
    <property type="protein sequence ID" value="APA09605.1"/>
    <property type="molecule type" value="Genomic_DNA"/>
</dbReference>
<protein>
    <submittedName>
        <fullName evidence="1">Uncharacterized protein</fullName>
    </submittedName>
</protein>
<accession>A0A1D9Q3T8</accession>
<dbReference type="RefSeq" id="XP_001593318.1">
    <property type="nucleotide sequence ID" value="XM_001593268.1"/>
</dbReference>
<organism evidence="1 2">
    <name type="scientific">Sclerotinia sclerotiorum (strain ATCC 18683 / 1980 / Ss-1)</name>
    <name type="common">White mold</name>
    <name type="synonym">Whetzelinia sclerotiorum</name>
    <dbReference type="NCBI Taxonomy" id="665079"/>
    <lineage>
        <taxon>Eukaryota</taxon>
        <taxon>Fungi</taxon>
        <taxon>Dikarya</taxon>
        <taxon>Ascomycota</taxon>
        <taxon>Pezizomycotina</taxon>
        <taxon>Leotiomycetes</taxon>
        <taxon>Helotiales</taxon>
        <taxon>Sclerotiniaceae</taxon>
        <taxon>Sclerotinia</taxon>
    </lineage>
</organism>
<dbReference type="KEGG" id="ssl:SS1G_06240"/>
<reference evidence="2" key="1">
    <citation type="journal article" date="2017" name="Genome Biol. Evol.">
        <title>The complete genome sequence of the phytopathogenic fungus Sclerotinia sclerotiorum reveals insights into the genome architecture of broad host range pathogens.</title>
        <authorList>
            <person name="Derbyshire M."/>
            <person name="Denton-Giles M."/>
            <person name="Hegedus D."/>
            <person name="Seifbarghy S."/>
            <person name="Rollins J."/>
            <person name="van Kan J."/>
            <person name="Seidl M.F."/>
            <person name="Faino L."/>
            <person name="Mbengue M."/>
            <person name="Navaud O."/>
            <person name="Raffaele S."/>
            <person name="Hammond-Kosack K."/>
            <person name="Heard S."/>
            <person name="Oliver R."/>
        </authorList>
    </citation>
    <scope>NUCLEOTIDE SEQUENCE [LARGE SCALE GENOMIC DNA]</scope>
    <source>
        <strain evidence="2">ATCC 18683 / 1980 / Ss-1</strain>
    </source>
</reference>
<gene>
    <name evidence="1" type="ORF">sscle_05g043750</name>
</gene>
<dbReference type="OMA" id="GMLDFFK"/>
<evidence type="ECO:0000313" key="2">
    <source>
        <dbReference type="Proteomes" id="UP000177798"/>
    </source>
</evidence>
<proteinExistence type="predicted"/>
<sequence>MFRKNFKATIFETAFSKCYLSDDRPRDVKKPVQSRSIPYLSFDDDLYQEHGAPKGSKISSKFKAVKPICDYLDDGPTSLEFWKQFKMLPTDVRNKIYKLLIFAWSPDAQWARLSRNGRRFGVSRRNAIRRPLPIYHYVSDDLLGLEKEDLTDWTRDKHWKQSEGMLDFFKLNEYRNIQRLVWFVERVEYALQLDERKTKSQTGENKLKGKEIQEKVANDEYINLWKEVVDFFWENIIIDFGERLHYGTIALKECTASAMYNEG</sequence>
<evidence type="ECO:0000313" key="1">
    <source>
        <dbReference type="EMBL" id="APA09605.1"/>
    </source>
</evidence>
<name>A0A1D9Q3T8_SCLS1</name>
<dbReference type="VEuPathDB" id="FungiDB:sscle_05g043750"/>
<dbReference type="Proteomes" id="UP000177798">
    <property type="component" value="Chromosome 5"/>
</dbReference>